<keyword evidence="2" id="KW-1185">Reference proteome</keyword>
<proteinExistence type="predicted"/>
<dbReference type="Proteomes" id="UP000184513">
    <property type="component" value="Unassembled WGS sequence"/>
</dbReference>
<organism evidence="1 2">
    <name type="scientific">Cyclobacterium lianum</name>
    <dbReference type="NCBI Taxonomy" id="388280"/>
    <lineage>
        <taxon>Bacteria</taxon>
        <taxon>Pseudomonadati</taxon>
        <taxon>Bacteroidota</taxon>
        <taxon>Cytophagia</taxon>
        <taxon>Cytophagales</taxon>
        <taxon>Cyclobacteriaceae</taxon>
        <taxon>Cyclobacterium</taxon>
    </lineage>
</organism>
<dbReference type="RefSeq" id="WP_143156001.1">
    <property type="nucleotide sequence ID" value="NZ_FRCY01000005.1"/>
</dbReference>
<gene>
    <name evidence="1" type="ORF">SAMN04488057_105265</name>
</gene>
<sequence>MFDYEELLAITTDRLLFEKISAAKKVYTDIFSQTANQLSRDFLNQAHPNNKGVKISKGNELQHCPYQVLDVLRDFDPSAGCNIRVLNWWGRGMFMFVFFGKNHTCLRDAHALLEWAGKNRYQICLSDLWGYSEIIDQKKTLPSKLFSEEKLREHLRSYSHLQLMKSLPLLSANEMAGHIKIEIESTLSIMNNLPPLNNITGHKKRSSR</sequence>
<name>A0A1M7NG03_9BACT</name>
<protein>
    <submittedName>
        <fullName evidence="1">Uncharacterized protein</fullName>
    </submittedName>
</protein>
<dbReference type="AlphaFoldDB" id="A0A1M7NG03"/>
<evidence type="ECO:0000313" key="1">
    <source>
        <dbReference type="EMBL" id="SHN02200.1"/>
    </source>
</evidence>
<dbReference type="EMBL" id="FRCY01000005">
    <property type="protein sequence ID" value="SHN02200.1"/>
    <property type="molecule type" value="Genomic_DNA"/>
</dbReference>
<accession>A0A1M7NG03</accession>
<dbReference type="OrthoDB" id="2575320at2"/>
<evidence type="ECO:0000313" key="2">
    <source>
        <dbReference type="Proteomes" id="UP000184513"/>
    </source>
</evidence>
<dbReference type="STRING" id="388280.SAMN04488057_105265"/>
<reference evidence="1 2" key="1">
    <citation type="submission" date="2016-11" db="EMBL/GenBank/DDBJ databases">
        <authorList>
            <person name="Jaros S."/>
            <person name="Januszkiewicz K."/>
            <person name="Wedrychowicz H."/>
        </authorList>
    </citation>
    <scope>NUCLEOTIDE SEQUENCE [LARGE SCALE GENOMIC DNA]</scope>
    <source>
        <strain evidence="1 2">CGMCC 1.6102</strain>
    </source>
</reference>